<dbReference type="GO" id="GO:0016787">
    <property type="term" value="F:hydrolase activity"/>
    <property type="evidence" value="ECO:0007669"/>
    <property type="project" value="UniProtKB-KW"/>
</dbReference>
<evidence type="ECO:0000313" key="10">
    <source>
        <dbReference type="EMBL" id="CAD8868958.1"/>
    </source>
</evidence>
<evidence type="ECO:0000256" key="5">
    <source>
        <dbReference type="ARBA" id="ARBA00022806"/>
    </source>
</evidence>
<keyword evidence="7 8" id="KW-0539">Nucleus</keyword>
<comment type="catalytic activity">
    <reaction evidence="8">
        <text>ATP + H2O = ADP + phosphate + H(+)</text>
        <dbReference type="Rhea" id="RHEA:13065"/>
        <dbReference type="ChEBI" id="CHEBI:15377"/>
        <dbReference type="ChEBI" id="CHEBI:15378"/>
        <dbReference type="ChEBI" id="CHEBI:30616"/>
        <dbReference type="ChEBI" id="CHEBI:43474"/>
        <dbReference type="ChEBI" id="CHEBI:456216"/>
        <dbReference type="EC" id="3.6.4.12"/>
    </reaction>
</comment>
<keyword evidence="8" id="KW-0805">Transcription regulation</keyword>
<protein>
    <recommendedName>
        <fullName evidence="8">RuvB-like helicase</fullName>
        <ecNumber evidence="8">3.6.4.12</ecNumber>
    </recommendedName>
</protein>
<keyword evidence="5 8" id="KW-0347">Helicase</keyword>
<dbReference type="PANTHER" id="PTHR11093">
    <property type="entry name" value="RUVB-RELATED REPTIN AND PONTIN"/>
    <property type="match status" value="1"/>
</dbReference>
<evidence type="ECO:0000256" key="4">
    <source>
        <dbReference type="ARBA" id="ARBA00022801"/>
    </source>
</evidence>
<dbReference type="EC" id="3.6.4.12" evidence="8"/>
<dbReference type="InterPro" id="IPR041048">
    <property type="entry name" value="RuvB-like_C"/>
</dbReference>
<dbReference type="FunFam" id="2.40.50.360:FF:000001">
    <property type="entry name" value="RuvB-like helicase"/>
    <property type="match status" value="1"/>
</dbReference>
<dbReference type="Gene3D" id="1.10.8.60">
    <property type="match status" value="1"/>
</dbReference>
<dbReference type="SUPFAM" id="SSF52540">
    <property type="entry name" value="P-loop containing nucleoside triphosphate hydrolases"/>
    <property type="match status" value="1"/>
</dbReference>
<dbReference type="InterPro" id="IPR003593">
    <property type="entry name" value="AAA+_ATPase"/>
</dbReference>
<comment type="similarity">
    <text evidence="2 8">Belongs to the RuvB family.</text>
</comment>
<dbReference type="Gene3D" id="2.40.50.360">
    <property type="entry name" value="RuvB-like helicase, domain II"/>
    <property type="match status" value="1"/>
</dbReference>
<organism evidence="10">
    <name type="scientific">Noctiluca scintillans</name>
    <name type="common">Sea sparkle</name>
    <name type="synonym">Red tide dinoflagellate</name>
    <dbReference type="NCBI Taxonomy" id="2966"/>
    <lineage>
        <taxon>Eukaryota</taxon>
        <taxon>Sar</taxon>
        <taxon>Alveolata</taxon>
        <taxon>Dinophyceae</taxon>
        <taxon>Noctilucales</taxon>
        <taxon>Noctilucaceae</taxon>
        <taxon>Noctiluca</taxon>
    </lineage>
</organism>
<keyword evidence="6 8" id="KW-0067">ATP-binding</keyword>
<dbReference type="FunFam" id="1.10.8.60:FF:000010">
    <property type="entry name" value="RuvB-like helicase"/>
    <property type="match status" value="1"/>
</dbReference>
<evidence type="ECO:0000259" key="9">
    <source>
        <dbReference type="SMART" id="SM00382"/>
    </source>
</evidence>
<evidence type="ECO:0000256" key="1">
    <source>
        <dbReference type="ARBA" id="ARBA00004123"/>
    </source>
</evidence>
<gene>
    <name evidence="10" type="ORF">NSCI0253_LOCUS43314</name>
</gene>
<evidence type="ECO:0000256" key="7">
    <source>
        <dbReference type="ARBA" id="ARBA00023242"/>
    </source>
</evidence>
<dbReference type="SUPFAM" id="SSF50249">
    <property type="entry name" value="Nucleic acid-binding proteins"/>
    <property type="match status" value="1"/>
</dbReference>
<evidence type="ECO:0000256" key="3">
    <source>
        <dbReference type="ARBA" id="ARBA00022741"/>
    </source>
</evidence>
<evidence type="ECO:0000256" key="8">
    <source>
        <dbReference type="RuleBase" id="RU363048"/>
    </source>
</evidence>
<dbReference type="EMBL" id="HBFQ01061163">
    <property type="protein sequence ID" value="CAD8868958.1"/>
    <property type="molecule type" value="Transcribed_RNA"/>
</dbReference>
<dbReference type="InterPro" id="IPR010339">
    <property type="entry name" value="TIP49_P-loop"/>
</dbReference>
<dbReference type="InterPro" id="IPR027417">
    <property type="entry name" value="P-loop_NTPase"/>
</dbReference>
<keyword evidence="3 8" id="KW-0547">Nucleotide-binding</keyword>
<feature type="domain" description="AAA+ ATPase" evidence="9">
    <location>
        <begin position="62"/>
        <end position="351"/>
    </location>
</feature>
<keyword evidence="8" id="KW-0804">Transcription</keyword>
<evidence type="ECO:0000256" key="6">
    <source>
        <dbReference type="ARBA" id="ARBA00022840"/>
    </source>
</evidence>
<dbReference type="Pfam" id="PF17856">
    <property type="entry name" value="TIP49_C"/>
    <property type="match status" value="1"/>
</dbReference>
<dbReference type="InterPro" id="IPR012340">
    <property type="entry name" value="NA-bd_OB-fold"/>
</dbReference>
<name>A0A7S1AYA7_NOCSC</name>
<sequence length="455" mass="49595">MKIEEVQSTTKTQRVASHSHVKGLGLADDGSALPIAAGLVGQERAREAAGVVVDLIKAKKMAGRALLMAGAPGSGKTAIALAIAQELGVKVPFCPMVGSEVYSTEVKKTEILMENCRRAIGIRIKETKEVYEGEVTEFTPEERPDPAGGYGKKVTAVMIGLKTTKGQKVLKLAPQIYENLQKEKVSVGDVIYIEANSGVSRRVGRSDAYATEFDLEADEYVPVPKGEVHKKKEVVQDVTLHDLDIANAKPQSGQDIMSIMGTFMKPKKTEITEKLRLEINKVVNRYIDQGIAELVPGVLFIDEVHMLDIECFTYLNRALESTLSPIVVFATNRGICTIRGTDIVSPHGIPLDLLDRLVIIRTMPYSVDEIVQVVNIRAVTENLKIDENALVMLGEIGVNTSLRYAVQLLTPSSILAKTSGRDSISKEDIAEVDSLFFDAKSSAKLLAEQADKYIS</sequence>
<dbReference type="Gene3D" id="3.40.50.300">
    <property type="entry name" value="P-loop containing nucleotide triphosphate hydrolases"/>
    <property type="match status" value="1"/>
</dbReference>
<proteinExistence type="inferred from homology"/>
<dbReference type="InterPro" id="IPR042487">
    <property type="entry name" value="RuvBL1/2_DNA/RNA_bd_dom"/>
</dbReference>
<keyword evidence="4 8" id="KW-0378">Hydrolase</keyword>
<dbReference type="InterPro" id="IPR027238">
    <property type="entry name" value="RuvB-like"/>
</dbReference>
<dbReference type="GO" id="GO:0003678">
    <property type="term" value="F:DNA helicase activity"/>
    <property type="evidence" value="ECO:0007669"/>
    <property type="project" value="UniProtKB-EC"/>
</dbReference>
<dbReference type="GO" id="GO:0005634">
    <property type="term" value="C:nucleus"/>
    <property type="evidence" value="ECO:0007669"/>
    <property type="project" value="UniProtKB-SubCell"/>
</dbReference>
<accession>A0A7S1AYA7</accession>
<comment type="subcellular location">
    <subcellularLocation>
        <location evidence="1">Nucleus</location>
    </subcellularLocation>
</comment>
<dbReference type="AlphaFoldDB" id="A0A7S1AYA7"/>
<dbReference type="Pfam" id="PF06068">
    <property type="entry name" value="TIP49"/>
    <property type="match status" value="1"/>
</dbReference>
<evidence type="ECO:0000256" key="2">
    <source>
        <dbReference type="ARBA" id="ARBA00007519"/>
    </source>
</evidence>
<dbReference type="GO" id="GO:0005524">
    <property type="term" value="F:ATP binding"/>
    <property type="evidence" value="ECO:0007669"/>
    <property type="project" value="UniProtKB-KW"/>
</dbReference>
<reference evidence="10" key="1">
    <citation type="submission" date="2021-01" db="EMBL/GenBank/DDBJ databases">
        <authorList>
            <person name="Corre E."/>
            <person name="Pelletier E."/>
            <person name="Niang G."/>
            <person name="Scheremetjew M."/>
            <person name="Finn R."/>
            <person name="Kale V."/>
            <person name="Holt S."/>
            <person name="Cochrane G."/>
            <person name="Meng A."/>
            <person name="Brown T."/>
            <person name="Cohen L."/>
        </authorList>
    </citation>
    <scope>NUCLEOTIDE SEQUENCE</scope>
</reference>
<dbReference type="SMART" id="SM00382">
    <property type="entry name" value="AAA"/>
    <property type="match status" value="1"/>
</dbReference>